<dbReference type="InterPro" id="IPR001841">
    <property type="entry name" value="Znf_RING"/>
</dbReference>
<feature type="domain" description="RING-type" evidence="9">
    <location>
        <begin position="84"/>
        <end position="125"/>
    </location>
</feature>
<dbReference type="SUPFAM" id="SSF57850">
    <property type="entry name" value="RING/U-box"/>
    <property type="match status" value="1"/>
</dbReference>
<evidence type="ECO:0000256" key="1">
    <source>
        <dbReference type="ARBA" id="ARBA00000900"/>
    </source>
</evidence>
<dbReference type="GO" id="GO:0008270">
    <property type="term" value="F:zinc ion binding"/>
    <property type="evidence" value="ECO:0007669"/>
    <property type="project" value="UniProtKB-KW"/>
</dbReference>
<name>A0A103XT16_CYNCS</name>
<evidence type="ECO:0000313" key="11">
    <source>
        <dbReference type="Proteomes" id="UP000243975"/>
    </source>
</evidence>
<comment type="caution">
    <text evidence="10">The sequence shown here is derived from an EMBL/GenBank/DDBJ whole genome shotgun (WGS) entry which is preliminary data.</text>
</comment>
<dbReference type="Gene3D" id="3.30.40.10">
    <property type="entry name" value="Zinc/RING finger domain, C3HC4 (zinc finger)"/>
    <property type="match status" value="1"/>
</dbReference>
<accession>A0A103XT16</accession>
<sequence length="140" mass="15701">MGSLCSCFRAAVPDDESIDSDDDEQIQDSSGMVNRTAQAHFTSFLQNLTNKGSKKCHAEIPLMVALDKVKSKVNTISEDEEDVCPICLEEYTSENPRIVTKCSHHYHLSCIYEWNERSETCPVCSKAGTIEDRPELAILR</sequence>
<dbReference type="PANTHER" id="PTHR46463:SF10">
    <property type="entry name" value="OS01G0926200 PROTEIN"/>
    <property type="match status" value="1"/>
</dbReference>
<proteinExistence type="predicted"/>
<dbReference type="Proteomes" id="UP000243975">
    <property type="component" value="Unassembled WGS sequence"/>
</dbReference>
<dbReference type="PROSITE" id="PS50089">
    <property type="entry name" value="ZF_RING_2"/>
    <property type="match status" value="1"/>
</dbReference>
<keyword evidence="11" id="KW-1185">Reference proteome</keyword>
<dbReference type="EC" id="2.3.2.27" evidence="2"/>
<evidence type="ECO:0000256" key="6">
    <source>
        <dbReference type="ARBA" id="ARBA00022786"/>
    </source>
</evidence>
<dbReference type="Gramene" id="KVH96362">
    <property type="protein sequence ID" value="KVH96362"/>
    <property type="gene ID" value="Ccrd_001562"/>
</dbReference>
<dbReference type="SMART" id="SM00184">
    <property type="entry name" value="RING"/>
    <property type="match status" value="1"/>
</dbReference>
<protein>
    <recommendedName>
        <fullName evidence="2">RING-type E3 ubiquitin transferase</fullName>
        <ecNumber evidence="2">2.3.2.27</ecNumber>
    </recommendedName>
</protein>
<dbReference type="InterPro" id="IPR013083">
    <property type="entry name" value="Znf_RING/FYVE/PHD"/>
</dbReference>
<reference evidence="10 11" key="1">
    <citation type="journal article" date="2016" name="Sci. Rep.">
        <title>The genome sequence of the outbreeding globe artichoke constructed de novo incorporating a phase-aware low-pass sequencing strategy of F1 progeny.</title>
        <authorList>
            <person name="Scaglione D."/>
            <person name="Reyes-Chin-Wo S."/>
            <person name="Acquadro A."/>
            <person name="Froenicke L."/>
            <person name="Portis E."/>
            <person name="Beitel C."/>
            <person name="Tirone M."/>
            <person name="Mauro R."/>
            <person name="Lo Monaco A."/>
            <person name="Mauromicale G."/>
            <person name="Faccioli P."/>
            <person name="Cattivelli L."/>
            <person name="Rieseberg L."/>
            <person name="Michelmore R."/>
            <person name="Lanteri S."/>
        </authorList>
    </citation>
    <scope>NUCLEOTIDE SEQUENCE [LARGE SCALE GENOMIC DNA]</scope>
    <source>
        <strain evidence="10">2C</strain>
    </source>
</reference>
<organism evidence="10 11">
    <name type="scientific">Cynara cardunculus var. scolymus</name>
    <name type="common">Globe artichoke</name>
    <name type="synonym">Cynara scolymus</name>
    <dbReference type="NCBI Taxonomy" id="59895"/>
    <lineage>
        <taxon>Eukaryota</taxon>
        <taxon>Viridiplantae</taxon>
        <taxon>Streptophyta</taxon>
        <taxon>Embryophyta</taxon>
        <taxon>Tracheophyta</taxon>
        <taxon>Spermatophyta</taxon>
        <taxon>Magnoliopsida</taxon>
        <taxon>eudicotyledons</taxon>
        <taxon>Gunneridae</taxon>
        <taxon>Pentapetalae</taxon>
        <taxon>asterids</taxon>
        <taxon>campanulids</taxon>
        <taxon>Asterales</taxon>
        <taxon>Asteraceae</taxon>
        <taxon>Carduoideae</taxon>
        <taxon>Cardueae</taxon>
        <taxon>Carduinae</taxon>
        <taxon>Cynara</taxon>
    </lineage>
</organism>
<keyword evidence="3" id="KW-0808">Transferase</keyword>
<dbReference type="Pfam" id="PF13639">
    <property type="entry name" value="zf-RING_2"/>
    <property type="match status" value="1"/>
</dbReference>
<dbReference type="PANTHER" id="PTHR46463">
    <property type="entry name" value="ZINC FINGER, RING/FYVE/PHD-TYPE"/>
    <property type="match status" value="1"/>
</dbReference>
<evidence type="ECO:0000313" key="10">
    <source>
        <dbReference type="EMBL" id="KVH96362.1"/>
    </source>
</evidence>
<evidence type="ECO:0000259" key="9">
    <source>
        <dbReference type="PROSITE" id="PS50089"/>
    </source>
</evidence>
<evidence type="ECO:0000256" key="4">
    <source>
        <dbReference type="ARBA" id="ARBA00022723"/>
    </source>
</evidence>
<evidence type="ECO:0000256" key="7">
    <source>
        <dbReference type="ARBA" id="ARBA00022833"/>
    </source>
</evidence>
<keyword evidence="5 8" id="KW-0863">Zinc-finger</keyword>
<evidence type="ECO:0000256" key="5">
    <source>
        <dbReference type="ARBA" id="ARBA00022771"/>
    </source>
</evidence>
<evidence type="ECO:0000256" key="2">
    <source>
        <dbReference type="ARBA" id="ARBA00012483"/>
    </source>
</evidence>
<dbReference type="AlphaFoldDB" id="A0A103XT16"/>
<keyword evidence="4" id="KW-0479">Metal-binding</keyword>
<evidence type="ECO:0000256" key="8">
    <source>
        <dbReference type="PROSITE-ProRule" id="PRU00175"/>
    </source>
</evidence>
<comment type="catalytic activity">
    <reaction evidence="1">
        <text>S-ubiquitinyl-[E2 ubiquitin-conjugating enzyme]-L-cysteine + [acceptor protein]-L-lysine = [E2 ubiquitin-conjugating enzyme]-L-cysteine + N(6)-ubiquitinyl-[acceptor protein]-L-lysine.</text>
        <dbReference type="EC" id="2.3.2.27"/>
    </reaction>
</comment>
<keyword evidence="6" id="KW-0833">Ubl conjugation pathway</keyword>
<keyword evidence="7" id="KW-0862">Zinc</keyword>
<dbReference type="STRING" id="59895.A0A103XT16"/>
<gene>
    <name evidence="10" type="ORF">Ccrd_001562</name>
</gene>
<dbReference type="GO" id="GO:0061630">
    <property type="term" value="F:ubiquitin protein ligase activity"/>
    <property type="evidence" value="ECO:0007669"/>
    <property type="project" value="UniProtKB-EC"/>
</dbReference>
<evidence type="ECO:0000256" key="3">
    <source>
        <dbReference type="ARBA" id="ARBA00022679"/>
    </source>
</evidence>
<dbReference type="EMBL" id="LEKV01004325">
    <property type="protein sequence ID" value="KVH96362.1"/>
    <property type="molecule type" value="Genomic_DNA"/>
</dbReference>